<dbReference type="AlphaFoldDB" id="A0A935UE76"/>
<organism evidence="3 4">
    <name type="scientific">Candidatus Accumulibacter proximus</name>
    <dbReference type="NCBI Taxonomy" id="2954385"/>
    <lineage>
        <taxon>Bacteria</taxon>
        <taxon>Pseudomonadati</taxon>
        <taxon>Pseudomonadota</taxon>
        <taxon>Betaproteobacteria</taxon>
        <taxon>Candidatus Accumulibacter</taxon>
    </lineage>
</organism>
<evidence type="ECO:0000313" key="3">
    <source>
        <dbReference type="EMBL" id="MBK7673641.1"/>
    </source>
</evidence>
<name>A0A935UE76_9PROT</name>
<keyword evidence="1" id="KW-0732">Signal</keyword>
<protein>
    <recommendedName>
        <fullName evidence="2">Ice-binding protein C-terminal domain-containing protein</fullName>
    </recommendedName>
</protein>
<reference evidence="3 4" key="1">
    <citation type="submission" date="2020-10" db="EMBL/GenBank/DDBJ databases">
        <title>Connecting structure to function with the recovery of over 1000 high-quality activated sludge metagenome-assembled genomes encoding full-length rRNA genes using long-read sequencing.</title>
        <authorList>
            <person name="Singleton C.M."/>
            <person name="Petriglieri F."/>
            <person name="Kristensen J.M."/>
            <person name="Kirkegaard R.H."/>
            <person name="Michaelsen T.Y."/>
            <person name="Andersen M.H."/>
            <person name="Karst S.M."/>
            <person name="Dueholm M.S."/>
            <person name="Nielsen P.H."/>
            <person name="Albertsen M."/>
        </authorList>
    </citation>
    <scope>NUCLEOTIDE SEQUENCE [LARGE SCALE GENOMIC DNA]</scope>
    <source>
        <strain evidence="3">EsbW_18-Q3-R4-48_BATAC.285</strain>
    </source>
</reference>
<feature type="domain" description="Ice-binding protein C-terminal" evidence="2">
    <location>
        <begin position="284"/>
        <end position="307"/>
    </location>
</feature>
<feature type="signal peptide" evidence="1">
    <location>
        <begin position="1"/>
        <end position="34"/>
    </location>
</feature>
<accession>A0A935UE76</accession>
<dbReference type="InterPro" id="IPR013424">
    <property type="entry name" value="Ice-binding_C"/>
</dbReference>
<evidence type="ECO:0000256" key="1">
    <source>
        <dbReference type="SAM" id="SignalP"/>
    </source>
</evidence>
<feature type="chain" id="PRO_5037439066" description="Ice-binding protein C-terminal domain-containing protein" evidence="1">
    <location>
        <begin position="35"/>
        <end position="316"/>
    </location>
</feature>
<dbReference type="EMBL" id="JADJMH010000001">
    <property type="protein sequence ID" value="MBK7673641.1"/>
    <property type="molecule type" value="Genomic_DNA"/>
</dbReference>
<evidence type="ECO:0000313" key="4">
    <source>
        <dbReference type="Proteomes" id="UP000697998"/>
    </source>
</evidence>
<proteinExistence type="predicted"/>
<comment type="caution">
    <text evidence="3">The sequence shown here is derived from an EMBL/GenBank/DDBJ whole genome shotgun (WGS) entry which is preliminary data.</text>
</comment>
<dbReference type="Proteomes" id="UP000697998">
    <property type="component" value="Unassembled WGS sequence"/>
</dbReference>
<sequence>MINSIAFGSLRARRPIIGATVLWLLLGFSGAVSATPTDPASLGELFHGPTKTFTRDGLVFSNFAPVLAKTFPAGQDLANLIIMNPLVLLNAQFLDFTQGDFSHGWGNAKVADPDNIGLVVLDNNAATAGVDPGFRLNSATEWTVTAGTIASGQLSAFAYDVKKTGVAKINSADIKQISTIDAVGPDIFSPSSFELPDVAGGFALQFIMDLNSNDILSAILNVTGDLGVRLSPTEVKRSSQFDSWSGFTGRDAIRVVNVIGVGASSGGGFTMNALEQRIDPPPPQIPQPGTLLLVSIGLVGLGCLRRRSSATSESSS</sequence>
<evidence type="ECO:0000259" key="2">
    <source>
        <dbReference type="Pfam" id="PF07589"/>
    </source>
</evidence>
<gene>
    <name evidence="3" type="ORF">IPJ27_02095</name>
</gene>
<dbReference type="Pfam" id="PF07589">
    <property type="entry name" value="PEP-CTERM"/>
    <property type="match status" value="1"/>
</dbReference>